<dbReference type="Pfam" id="PF01641">
    <property type="entry name" value="SelR"/>
    <property type="match status" value="1"/>
</dbReference>
<dbReference type="FunFam" id="2.170.150.20:FF:000009">
    <property type="entry name" value="Peptide-methionine (R)-S-oxide reductase"/>
    <property type="match status" value="1"/>
</dbReference>
<dbReference type="GO" id="GO:0030091">
    <property type="term" value="P:protein repair"/>
    <property type="evidence" value="ECO:0007669"/>
    <property type="project" value="InterPro"/>
</dbReference>
<organism evidence="8 9">
    <name type="scientific">Nocardioides zeae</name>
    <dbReference type="NCBI Taxonomy" id="1457234"/>
    <lineage>
        <taxon>Bacteria</taxon>
        <taxon>Bacillati</taxon>
        <taxon>Actinomycetota</taxon>
        <taxon>Actinomycetes</taxon>
        <taxon>Propionibacteriales</taxon>
        <taxon>Nocardioidaceae</taxon>
        <taxon>Nocardioides</taxon>
    </lineage>
</organism>
<gene>
    <name evidence="8" type="ORF">QE405_001880</name>
</gene>
<comment type="caution">
    <text evidence="8">The sequence shown here is derived from an EMBL/GenBank/DDBJ whole genome shotgun (WGS) entry which is preliminary data.</text>
</comment>
<dbReference type="InterPro" id="IPR028427">
    <property type="entry name" value="Met_Sox_Rdtase_MsrB"/>
</dbReference>
<keyword evidence="5 8" id="KW-0560">Oxidoreductase</keyword>
<dbReference type="PROSITE" id="PS51790">
    <property type="entry name" value="MSRB"/>
    <property type="match status" value="1"/>
</dbReference>
<evidence type="ECO:0000256" key="3">
    <source>
        <dbReference type="ARBA" id="ARBA00022723"/>
    </source>
</evidence>
<keyword evidence="3" id="KW-0479">Metal-binding</keyword>
<protein>
    <recommendedName>
        <fullName evidence="2">peptide-methionine (R)-S-oxide reductase</fullName>
        <ecNumber evidence="2">1.8.4.12</ecNumber>
    </recommendedName>
</protein>
<dbReference type="GO" id="GO:0006979">
    <property type="term" value="P:response to oxidative stress"/>
    <property type="evidence" value="ECO:0007669"/>
    <property type="project" value="InterPro"/>
</dbReference>
<dbReference type="GO" id="GO:0033743">
    <property type="term" value="F:peptide-methionine (R)-S-oxide reductase activity"/>
    <property type="evidence" value="ECO:0007669"/>
    <property type="project" value="UniProtKB-EC"/>
</dbReference>
<dbReference type="InterPro" id="IPR002579">
    <property type="entry name" value="Met_Sox_Rdtase_MsrB_dom"/>
</dbReference>
<dbReference type="InterPro" id="IPR011057">
    <property type="entry name" value="Mss4-like_sf"/>
</dbReference>
<dbReference type="GO" id="GO:0046872">
    <property type="term" value="F:metal ion binding"/>
    <property type="evidence" value="ECO:0007669"/>
    <property type="project" value="UniProtKB-KW"/>
</dbReference>
<dbReference type="PANTHER" id="PTHR10173:SF52">
    <property type="entry name" value="METHIONINE-R-SULFOXIDE REDUCTASE B1"/>
    <property type="match status" value="1"/>
</dbReference>
<dbReference type="EMBL" id="JAUTAN010000001">
    <property type="protein sequence ID" value="MDQ1104596.1"/>
    <property type="molecule type" value="Genomic_DNA"/>
</dbReference>
<evidence type="ECO:0000313" key="8">
    <source>
        <dbReference type="EMBL" id="MDQ1104596.1"/>
    </source>
</evidence>
<proteinExistence type="predicted"/>
<evidence type="ECO:0000256" key="5">
    <source>
        <dbReference type="ARBA" id="ARBA00023002"/>
    </source>
</evidence>
<sequence length="143" mass="15756">MDRGSTVGPMGHKVEKSDAEWKAQLSPAEYAVLRQAGTERAFTGEYTDTETVGVYHCKACDATLFESETKFHSGCGWPSFYQPVTDTIEYIEDNSHGMKRVEVRCANCGSHLGHVFPDGYGTPTGDRYCINSIALTLEPRPQG</sequence>
<evidence type="ECO:0000256" key="1">
    <source>
        <dbReference type="ARBA" id="ARBA00001947"/>
    </source>
</evidence>
<dbReference type="AlphaFoldDB" id="A0AAJ1TYC5"/>
<dbReference type="GO" id="GO:0005737">
    <property type="term" value="C:cytoplasm"/>
    <property type="evidence" value="ECO:0007669"/>
    <property type="project" value="TreeGrafter"/>
</dbReference>
<keyword evidence="4" id="KW-0862">Zinc</keyword>
<feature type="domain" description="MsrB" evidence="7">
    <location>
        <begin position="18"/>
        <end position="140"/>
    </location>
</feature>
<name>A0AAJ1TYC5_9ACTN</name>
<evidence type="ECO:0000256" key="6">
    <source>
        <dbReference type="ARBA" id="ARBA00048488"/>
    </source>
</evidence>
<evidence type="ECO:0000256" key="2">
    <source>
        <dbReference type="ARBA" id="ARBA00012499"/>
    </source>
</evidence>
<evidence type="ECO:0000313" key="9">
    <source>
        <dbReference type="Proteomes" id="UP001239215"/>
    </source>
</evidence>
<comment type="cofactor">
    <cofactor evidence="1">
        <name>Zn(2+)</name>
        <dbReference type="ChEBI" id="CHEBI:29105"/>
    </cofactor>
</comment>
<dbReference type="PANTHER" id="PTHR10173">
    <property type="entry name" value="METHIONINE SULFOXIDE REDUCTASE"/>
    <property type="match status" value="1"/>
</dbReference>
<evidence type="ECO:0000256" key="4">
    <source>
        <dbReference type="ARBA" id="ARBA00022833"/>
    </source>
</evidence>
<accession>A0AAJ1TYC5</accession>
<evidence type="ECO:0000259" key="7">
    <source>
        <dbReference type="PROSITE" id="PS51790"/>
    </source>
</evidence>
<comment type="catalytic activity">
    <reaction evidence="6">
        <text>L-methionyl-[protein] + [thioredoxin]-disulfide + H2O = L-methionyl-(R)-S-oxide-[protein] + [thioredoxin]-dithiol</text>
        <dbReference type="Rhea" id="RHEA:24164"/>
        <dbReference type="Rhea" id="RHEA-COMP:10698"/>
        <dbReference type="Rhea" id="RHEA-COMP:10700"/>
        <dbReference type="Rhea" id="RHEA-COMP:12313"/>
        <dbReference type="Rhea" id="RHEA-COMP:12314"/>
        <dbReference type="ChEBI" id="CHEBI:15377"/>
        <dbReference type="ChEBI" id="CHEBI:16044"/>
        <dbReference type="ChEBI" id="CHEBI:29950"/>
        <dbReference type="ChEBI" id="CHEBI:45764"/>
        <dbReference type="ChEBI" id="CHEBI:50058"/>
        <dbReference type="EC" id="1.8.4.12"/>
    </reaction>
</comment>
<dbReference type="NCBIfam" id="TIGR00357">
    <property type="entry name" value="peptide-methionine (R)-S-oxide reductase MsrB"/>
    <property type="match status" value="1"/>
</dbReference>
<dbReference type="Gene3D" id="2.170.150.20">
    <property type="entry name" value="Peptide methionine sulfoxide reductase"/>
    <property type="match status" value="1"/>
</dbReference>
<reference evidence="8" key="1">
    <citation type="submission" date="2023-07" db="EMBL/GenBank/DDBJ databases">
        <title>Functional and genomic diversity of the sorghum phyllosphere microbiome.</title>
        <authorList>
            <person name="Shade A."/>
        </authorList>
    </citation>
    <scope>NUCLEOTIDE SEQUENCE</scope>
    <source>
        <strain evidence="8">SORGH_AS_1067</strain>
    </source>
</reference>
<dbReference type="Proteomes" id="UP001239215">
    <property type="component" value="Unassembled WGS sequence"/>
</dbReference>
<dbReference type="EC" id="1.8.4.12" evidence="2"/>
<dbReference type="SUPFAM" id="SSF51316">
    <property type="entry name" value="Mss4-like"/>
    <property type="match status" value="1"/>
</dbReference>